<reference evidence="5" key="1">
    <citation type="submission" date="2025-08" db="UniProtKB">
        <authorList>
            <consortium name="RefSeq"/>
        </authorList>
    </citation>
    <scope>IDENTIFICATION</scope>
</reference>
<keyword evidence="4" id="KW-1185">Reference proteome</keyword>
<dbReference type="InterPro" id="IPR034753">
    <property type="entry name" value="hSac2"/>
</dbReference>
<dbReference type="InterPro" id="IPR040242">
    <property type="entry name" value="TPRG1-like"/>
</dbReference>
<feature type="compositionally biased region" description="Low complexity" evidence="2">
    <location>
        <begin position="49"/>
        <end position="80"/>
    </location>
</feature>
<protein>
    <submittedName>
        <fullName evidence="5">Tumor protein p63-regulated gene 1-like protein</fullName>
    </submittedName>
</protein>
<accession>A0ABM1A095</accession>
<comment type="similarity">
    <text evidence="1">Belongs to the TPRG1 family.</text>
</comment>
<dbReference type="GeneID" id="101863900"/>
<name>A0ABM1A095_APLCA</name>
<dbReference type="PANTHER" id="PTHR31108:SF1">
    <property type="entry name" value="HSAC2 DOMAIN-CONTAINING PROTEIN"/>
    <property type="match status" value="1"/>
</dbReference>
<dbReference type="InterPro" id="IPR022158">
    <property type="entry name" value="Inositol_phosphatase"/>
</dbReference>
<dbReference type="PROSITE" id="PS51791">
    <property type="entry name" value="HSAC2"/>
    <property type="match status" value="1"/>
</dbReference>
<evidence type="ECO:0000259" key="3">
    <source>
        <dbReference type="PROSITE" id="PS51791"/>
    </source>
</evidence>
<dbReference type="Proteomes" id="UP000694888">
    <property type="component" value="Unplaced"/>
</dbReference>
<organism evidence="4 5">
    <name type="scientific">Aplysia californica</name>
    <name type="common">California sea hare</name>
    <dbReference type="NCBI Taxonomy" id="6500"/>
    <lineage>
        <taxon>Eukaryota</taxon>
        <taxon>Metazoa</taxon>
        <taxon>Spiralia</taxon>
        <taxon>Lophotrochozoa</taxon>
        <taxon>Mollusca</taxon>
        <taxon>Gastropoda</taxon>
        <taxon>Heterobranchia</taxon>
        <taxon>Euthyneura</taxon>
        <taxon>Tectipleura</taxon>
        <taxon>Aplysiida</taxon>
        <taxon>Aplysioidea</taxon>
        <taxon>Aplysiidae</taxon>
        <taxon>Aplysia</taxon>
    </lineage>
</organism>
<evidence type="ECO:0000256" key="1">
    <source>
        <dbReference type="ARBA" id="ARBA00009163"/>
    </source>
</evidence>
<sequence>MADPSQKSTVNGSEAVTLEDDKPADVKEFEGATLQIGQTDQHVNEAETNSSSGGSGFSRNRPGSVIGRTSVRSTSSKTSLRPGFIKTDVSARSFYCYKESQFDKAVNNCKSIIKPELDGELKSSWLLTEVDHWDLEREKIIFLTDYSVFVIKYNFINEKLYEFRRIMLHIINSINVGDFKYPNSSVMPDREHGGIKIRWNQGQELTFGQKWNPWCTDIPWVTLSHHPLLYNPKENETATYNVDEFFESLVAVISKVYTEKRPGESLTVVEGPIFIESYASPVAVVFNQSGLGFFRDRNGVSF</sequence>
<evidence type="ECO:0000313" key="5">
    <source>
        <dbReference type="RefSeq" id="XP_012938197.1"/>
    </source>
</evidence>
<feature type="domain" description="HSac2" evidence="3">
    <location>
        <begin position="96"/>
        <end position="253"/>
    </location>
</feature>
<evidence type="ECO:0000256" key="2">
    <source>
        <dbReference type="SAM" id="MobiDB-lite"/>
    </source>
</evidence>
<feature type="compositionally biased region" description="Basic and acidic residues" evidence="2">
    <location>
        <begin position="19"/>
        <end position="30"/>
    </location>
</feature>
<feature type="region of interest" description="Disordered" evidence="2">
    <location>
        <begin position="1"/>
        <end position="80"/>
    </location>
</feature>
<evidence type="ECO:0000313" key="4">
    <source>
        <dbReference type="Proteomes" id="UP000694888"/>
    </source>
</evidence>
<dbReference type="RefSeq" id="XP_012938197.1">
    <property type="nucleotide sequence ID" value="XM_013082743.2"/>
</dbReference>
<dbReference type="PANTHER" id="PTHR31108">
    <property type="entry name" value="TUMOR PROTEIN P63-REGULATED GENE 1-LIKE PROTEIN"/>
    <property type="match status" value="1"/>
</dbReference>
<dbReference type="Pfam" id="PF12456">
    <property type="entry name" value="hSac2"/>
    <property type="match status" value="1"/>
</dbReference>
<gene>
    <name evidence="5" type="primary">LOC101863900</name>
</gene>
<feature type="compositionally biased region" description="Polar residues" evidence="2">
    <location>
        <begin position="1"/>
        <end position="14"/>
    </location>
</feature>
<proteinExistence type="inferred from homology"/>